<dbReference type="Gramene" id="ERM97631">
    <property type="protein sequence ID" value="ERM97631"/>
    <property type="gene ID" value="AMTR_s00130p00029500"/>
</dbReference>
<reference evidence="2" key="1">
    <citation type="journal article" date="2013" name="Science">
        <title>The Amborella genome and the evolution of flowering plants.</title>
        <authorList>
            <consortium name="Amborella Genome Project"/>
        </authorList>
    </citation>
    <scope>NUCLEOTIDE SEQUENCE [LARGE SCALE GENOMIC DNA]</scope>
</reference>
<dbReference type="AlphaFoldDB" id="W1NNV3"/>
<protein>
    <submittedName>
        <fullName evidence="1">Uncharacterized protein</fullName>
    </submittedName>
</protein>
<gene>
    <name evidence="1" type="ORF">AMTR_s00130p00029500</name>
</gene>
<evidence type="ECO:0000313" key="1">
    <source>
        <dbReference type="EMBL" id="ERM97631.1"/>
    </source>
</evidence>
<organism evidence="1 2">
    <name type="scientific">Amborella trichopoda</name>
    <dbReference type="NCBI Taxonomy" id="13333"/>
    <lineage>
        <taxon>Eukaryota</taxon>
        <taxon>Viridiplantae</taxon>
        <taxon>Streptophyta</taxon>
        <taxon>Embryophyta</taxon>
        <taxon>Tracheophyta</taxon>
        <taxon>Spermatophyta</taxon>
        <taxon>Magnoliopsida</taxon>
        <taxon>Amborellales</taxon>
        <taxon>Amborellaceae</taxon>
        <taxon>Amborella</taxon>
    </lineage>
</organism>
<sequence>MYPLPYWCATIKSQPPKARVRFDPLVIDPLIVKVVFSGKEDLTLAFGDQRLPVQIEGEHEEDGSFDLNIALAFSDAVDPLRVIPHLEAFPLQLLGGPL</sequence>
<accession>W1NNV3</accession>
<name>W1NNV3_AMBTC</name>
<proteinExistence type="predicted"/>
<dbReference type="EMBL" id="KI395898">
    <property type="protein sequence ID" value="ERM97631.1"/>
    <property type="molecule type" value="Genomic_DNA"/>
</dbReference>
<keyword evidence="2" id="KW-1185">Reference proteome</keyword>
<evidence type="ECO:0000313" key="2">
    <source>
        <dbReference type="Proteomes" id="UP000017836"/>
    </source>
</evidence>
<dbReference type="HOGENOM" id="CLU_2336478_0_0_1"/>
<dbReference type="Proteomes" id="UP000017836">
    <property type="component" value="Unassembled WGS sequence"/>
</dbReference>